<dbReference type="PIRSF" id="PIRSF005508">
    <property type="entry name" value="Acr3"/>
    <property type="match status" value="1"/>
</dbReference>
<keyword evidence="4 8" id="KW-1003">Cell membrane</keyword>
<dbReference type="RefSeq" id="XP_008871087.1">
    <property type="nucleotide sequence ID" value="XM_008872865.1"/>
</dbReference>
<evidence type="ECO:0000313" key="10">
    <source>
        <dbReference type="EMBL" id="ETW00062.1"/>
    </source>
</evidence>
<reference evidence="11 12" key="2">
    <citation type="submission" date="2018-08" db="EMBL/GenBank/DDBJ databases">
        <title>Aphanomyces genome sequencing and annotation.</title>
        <authorList>
            <person name="Minardi D."/>
            <person name="Oidtmann B."/>
            <person name="Van Der Giezen M."/>
            <person name="Studholme D.J."/>
        </authorList>
    </citation>
    <scope>NUCLEOTIDE SEQUENCE [LARGE SCALE GENOMIC DNA]</scope>
    <source>
        <strain evidence="11 12">NJM0002</strain>
    </source>
</reference>
<accession>A0A024U2D9</accession>
<feature type="transmembrane region" description="Helical" evidence="9">
    <location>
        <begin position="330"/>
        <end position="348"/>
    </location>
</feature>
<dbReference type="eggNOG" id="ENOG502QPKH">
    <property type="taxonomic scope" value="Eukaryota"/>
</dbReference>
<dbReference type="Pfam" id="PF01758">
    <property type="entry name" value="SBF"/>
    <property type="match status" value="1"/>
</dbReference>
<evidence type="ECO:0000313" key="12">
    <source>
        <dbReference type="Proteomes" id="UP000285060"/>
    </source>
</evidence>
<dbReference type="Proteomes" id="UP000285060">
    <property type="component" value="Unassembled WGS sequence"/>
</dbReference>
<gene>
    <name evidence="11" type="ORF">DYB32_010271</name>
    <name evidence="10" type="ORF">H310_07492</name>
</gene>
<evidence type="ECO:0000256" key="5">
    <source>
        <dbReference type="ARBA" id="ARBA00022692"/>
    </source>
</evidence>
<dbReference type="GO" id="GO:0015104">
    <property type="term" value="F:antimonite transmembrane transporter activity"/>
    <property type="evidence" value="ECO:0007669"/>
    <property type="project" value="TreeGrafter"/>
</dbReference>
<feature type="transmembrane region" description="Helical" evidence="9">
    <location>
        <begin position="160"/>
        <end position="182"/>
    </location>
</feature>
<keyword evidence="6 8" id="KW-1133">Transmembrane helix</keyword>
<feature type="transmembrane region" description="Helical" evidence="9">
    <location>
        <begin position="225"/>
        <end position="247"/>
    </location>
</feature>
<dbReference type="VEuPathDB" id="FungiDB:H310_07492"/>
<keyword evidence="5 8" id="KW-0812">Transmembrane</keyword>
<dbReference type="GO" id="GO:0015105">
    <property type="term" value="F:arsenite transmembrane transporter activity"/>
    <property type="evidence" value="ECO:0007669"/>
    <property type="project" value="TreeGrafter"/>
</dbReference>
<dbReference type="OrthoDB" id="187348at2759"/>
<keyword evidence="12" id="KW-1185">Reference proteome</keyword>
<organism evidence="10">
    <name type="scientific">Aphanomyces invadans</name>
    <dbReference type="NCBI Taxonomy" id="157072"/>
    <lineage>
        <taxon>Eukaryota</taxon>
        <taxon>Sar</taxon>
        <taxon>Stramenopiles</taxon>
        <taxon>Oomycota</taxon>
        <taxon>Saprolegniomycetes</taxon>
        <taxon>Saprolegniales</taxon>
        <taxon>Verrucalvaceae</taxon>
        <taxon>Aphanomyces</taxon>
    </lineage>
</organism>
<dbReference type="GO" id="GO:0005886">
    <property type="term" value="C:plasma membrane"/>
    <property type="evidence" value="ECO:0007669"/>
    <property type="project" value="UniProtKB-SubCell"/>
</dbReference>
<name>A0A024U2D9_9STRA</name>
<evidence type="ECO:0000313" key="11">
    <source>
        <dbReference type="EMBL" id="RHY19196.1"/>
    </source>
</evidence>
<feature type="transmembrane region" description="Helical" evidence="9">
    <location>
        <begin position="293"/>
        <end position="318"/>
    </location>
</feature>
<dbReference type="GeneID" id="20084542"/>
<dbReference type="InterPro" id="IPR004706">
    <property type="entry name" value="Arsenical-R_Acr3"/>
</dbReference>
<protein>
    <submittedName>
        <fullName evidence="10">Arsenical-resistance protein</fullName>
    </submittedName>
</protein>
<evidence type="ECO:0000256" key="1">
    <source>
        <dbReference type="ARBA" id="ARBA00004651"/>
    </source>
</evidence>
<feature type="transmembrane region" description="Helical" evidence="9">
    <location>
        <begin position="354"/>
        <end position="375"/>
    </location>
</feature>
<dbReference type="PANTHER" id="PTHR43057:SF1">
    <property type="entry name" value="ARSENICAL-RESISTANCE PROTEIN 3"/>
    <property type="match status" value="1"/>
</dbReference>
<feature type="transmembrane region" description="Helical" evidence="9">
    <location>
        <begin position="126"/>
        <end position="148"/>
    </location>
</feature>
<keyword evidence="7 8" id="KW-0472">Membrane</keyword>
<feature type="transmembrane region" description="Helical" evidence="9">
    <location>
        <begin position="194"/>
        <end position="213"/>
    </location>
</feature>
<comment type="similarity">
    <text evidence="2 8">Belongs to the arsenical resistance-3 (ACR3) (TC 2.A.59) family.</text>
</comment>
<evidence type="ECO:0000256" key="7">
    <source>
        <dbReference type="ARBA" id="ARBA00023136"/>
    </source>
</evidence>
<feature type="transmembrane region" description="Helical" evidence="9">
    <location>
        <begin position="84"/>
        <end position="106"/>
    </location>
</feature>
<evidence type="ECO:0000256" key="2">
    <source>
        <dbReference type="ARBA" id="ARBA00010110"/>
    </source>
</evidence>
<dbReference type="PANTHER" id="PTHR43057">
    <property type="entry name" value="ARSENITE EFFLUX TRANSPORTER"/>
    <property type="match status" value="1"/>
</dbReference>
<evidence type="ECO:0000256" key="6">
    <source>
        <dbReference type="ARBA" id="ARBA00022989"/>
    </source>
</evidence>
<comment type="subcellular location">
    <subcellularLocation>
        <location evidence="1 8">Cell membrane</location>
        <topology evidence="1 8">Multi-pass membrane protein</topology>
    </subcellularLocation>
</comment>
<dbReference type="STRING" id="157072.A0A024U2D9"/>
<dbReference type="GO" id="GO:0015297">
    <property type="term" value="F:antiporter activity"/>
    <property type="evidence" value="ECO:0007669"/>
    <property type="project" value="UniProtKB-UniRule"/>
</dbReference>
<keyword evidence="3 8" id="KW-0813">Transport</keyword>
<feature type="transmembrane region" description="Helical" evidence="9">
    <location>
        <begin position="53"/>
        <end position="72"/>
    </location>
</feature>
<evidence type="ECO:0000256" key="4">
    <source>
        <dbReference type="ARBA" id="ARBA00022475"/>
    </source>
</evidence>
<feature type="transmembrane region" description="Helical" evidence="9">
    <location>
        <begin position="259"/>
        <end position="281"/>
    </location>
</feature>
<dbReference type="InterPro" id="IPR002657">
    <property type="entry name" value="BilAc:Na_symport/Acr3"/>
</dbReference>
<sequence length="391" mass="42229">MSTTAPSTTAAAAGPAVPLTPTADYNEASDAKPAHDGPHPAVELEKLNLFQRYLSVWVLLAMVAGILIGYYVPSVPTALEDATVHGISIPIAVFLWGMILPMMLQIDFHSIVAVVKAPKPILLCSVINYAIQPFTMYAISLLFFKVFFDSYLGQDKSDGYVIGAVLLGGAPCTAMVFVWSVLMNGNAAYTLAQVAVNDILLIILYVPTVKLLASASNIEMPWDTLLYSVGLFILVPLVVAVVTRQSLNERGLEWLKTKVIPLLDTLSMAFLLLMVVLIFISQASTITKNWVDILIIAIPLTVQTVLIWGITYAVSIYFRIPYDVAGPSSLIACSNFFEMAVAIAVSIYGSGSPATLATVVGVLIEVPVMLILVAINNKTQHRFAKGHVQLE</sequence>
<proteinExistence type="inferred from homology"/>
<dbReference type="AlphaFoldDB" id="A0A024U2D9"/>
<dbReference type="InterPro" id="IPR038770">
    <property type="entry name" value="Na+/solute_symporter_sf"/>
</dbReference>
<dbReference type="EMBL" id="QUSY01002982">
    <property type="protein sequence ID" value="RHY19196.1"/>
    <property type="molecule type" value="Genomic_DNA"/>
</dbReference>
<dbReference type="NCBIfam" id="TIGR00832">
    <property type="entry name" value="acr3"/>
    <property type="match status" value="1"/>
</dbReference>
<reference evidence="10" key="1">
    <citation type="submission" date="2013-12" db="EMBL/GenBank/DDBJ databases">
        <title>The Genome Sequence of Aphanomyces invadans NJM9701.</title>
        <authorList>
            <consortium name="The Broad Institute Genomics Platform"/>
            <person name="Russ C."/>
            <person name="Tyler B."/>
            <person name="van West P."/>
            <person name="Dieguez-Uribeondo J."/>
            <person name="Young S.K."/>
            <person name="Zeng Q."/>
            <person name="Gargeya S."/>
            <person name="Fitzgerald M."/>
            <person name="Abouelleil A."/>
            <person name="Alvarado L."/>
            <person name="Chapman S.B."/>
            <person name="Gainer-Dewar J."/>
            <person name="Goldberg J."/>
            <person name="Griggs A."/>
            <person name="Gujja S."/>
            <person name="Hansen M."/>
            <person name="Howarth C."/>
            <person name="Imamovic A."/>
            <person name="Ireland A."/>
            <person name="Larimer J."/>
            <person name="McCowan C."/>
            <person name="Murphy C."/>
            <person name="Pearson M."/>
            <person name="Poon T.W."/>
            <person name="Priest M."/>
            <person name="Roberts A."/>
            <person name="Saif S."/>
            <person name="Shea T."/>
            <person name="Sykes S."/>
            <person name="Wortman J."/>
            <person name="Nusbaum C."/>
            <person name="Birren B."/>
        </authorList>
    </citation>
    <scope>NUCLEOTIDE SEQUENCE [LARGE SCALE GENOMIC DNA]</scope>
    <source>
        <strain evidence="10">NJM9701</strain>
    </source>
</reference>
<evidence type="ECO:0000256" key="8">
    <source>
        <dbReference type="PIRNR" id="PIRNR005508"/>
    </source>
</evidence>
<evidence type="ECO:0000256" key="9">
    <source>
        <dbReference type="SAM" id="Phobius"/>
    </source>
</evidence>
<evidence type="ECO:0000256" key="3">
    <source>
        <dbReference type="ARBA" id="ARBA00022448"/>
    </source>
</evidence>
<dbReference type="EMBL" id="KI913965">
    <property type="protein sequence ID" value="ETW00062.1"/>
    <property type="molecule type" value="Genomic_DNA"/>
</dbReference>
<dbReference type="Gene3D" id="1.20.1530.20">
    <property type="match status" value="1"/>
</dbReference>